<sequence>MILDHLEPHDCFLLSKAHRLLQWLAGKDFAEWQRLLQEATRPEKMTFLTGLARVRLDHWVCQRCERMHYAPGNSGEYFGTGGYFNRRNWDACLYAPTNIRRIFDEYTVYHSDVQLALKR</sequence>
<protein>
    <submittedName>
        <fullName evidence="1">F-box domain containing protein</fullName>
    </submittedName>
</protein>
<dbReference type="EMBL" id="WIGM01001648">
    <property type="protein sequence ID" value="KAF6792355.1"/>
    <property type="molecule type" value="Genomic_DNA"/>
</dbReference>
<dbReference type="Proteomes" id="UP000639643">
    <property type="component" value="Unassembled WGS sequence"/>
</dbReference>
<evidence type="ECO:0000313" key="2">
    <source>
        <dbReference type="Proteomes" id="UP000639643"/>
    </source>
</evidence>
<comment type="caution">
    <text evidence="1">The sequence shown here is derived from an EMBL/GenBank/DDBJ whole genome shotgun (WGS) entry which is preliminary data.</text>
</comment>
<name>A0A8H6IR63_9PEZI</name>
<keyword evidence="2" id="KW-1185">Reference proteome</keyword>
<dbReference type="AlphaFoldDB" id="A0A8H6IR63"/>
<proteinExistence type="predicted"/>
<reference evidence="1" key="1">
    <citation type="journal article" date="2020" name="Phytopathology">
        <title>Genome Sequence Resources of Colletotrichum truncatum, C. plurivorum, C. musicola, and C. sojae: Four Species Pathogenic to Soybean (Glycine max).</title>
        <authorList>
            <person name="Rogerio F."/>
            <person name="Boufleur T.R."/>
            <person name="Ciampi-Guillardi M."/>
            <person name="Sukno S.A."/>
            <person name="Thon M.R."/>
            <person name="Massola Junior N.S."/>
            <person name="Baroncelli R."/>
        </authorList>
    </citation>
    <scope>NUCLEOTIDE SEQUENCE</scope>
    <source>
        <strain evidence="1">LFN0074</strain>
    </source>
</reference>
<organism evidence="1 2">
    <name type="scientific">Colletotrichum musicola</name>
    <dbReference type="NCBI Taxonomy" id="2175873"/>
    <lineage>
        <taxon>Eukaryota</taxon>
        <taxon>Fungi</taxon>
        <taxon>Dikarya</taxon>
        <taxon>Ascomycota</taxon>
        <taxon>Pezizomycotina</taxon>
        <taxon>Sordariomycetes</taxon>
        <taxon>Hypocreomycetidae</taxon>
        <taxon>Glomerellales</taxon>
        <taxon>Glomerellaceae</taxon>
        <taxon>Colletotrichum</taxon>
        <taxon>Colletotrichum orchidearum species complex</taxon>
    </lineage>
</organism>
<evidence type="ECO:0000313" key="1">
    <source>
        <dbReference type="EMBL" id="KAF6792355.1"/>
    </source>
</evidence>
<gene>
    <name evidence="1" type="ORF">CMUS01_16177</name>
</gene>
<accession>A0A8H6IR63</accession>